<proteinExistence type="predicted"/>
<dbReference type="RefSeq" id="WP_083606712.1">
    <property type="nucleotide sequence ID" value="NZ_LVWI01000003.1"/>
</dbReference>
<comment type="caution">
    <text evidence="1">The sequence shown here is derived from an EMBL/GenBank/DDBJ whole genome shotgun (WGS) entry which is preliminary data.</text>
</comment>
<evidence type="ECO:0000313" key="2">
    <source>
        <dbReference type="Proteomes" id="UP000186058"/>
    </source>
</evidence>
<keyword evidence="2" id="KW-1185">Reference proteome</keyword>
<evidence type="ECO:0008006" key="3">
    <source>
        <dbReference type="Google" id="ProtNLM"/>
    </source>
</evidence>
<reference evidence="1 2" key="1">
    <citation type="submission" date="2016-03" db="EMBL/GenBank/DDBJ databases">
        <authorList>
            <person name="Sant'Anna F.H."/>
            <person name="Ambrosini A."/>
            <person name="Souza R."/>
            <person name="Bach E."/>
            <person name="Fernandes G."/>
            <person name="Balsanelli E."/>
            <person name="Baura V.A."/>
            <person name="Souza E.M."/>
            <person name="Passaglia L."/>
        </authorList>
    </citation>
    <scope>NUCLEOTIDE SEQUENCE [LARGE SCALE GENOMIC DNA]</scope>
    <source>
        <strain evidence="1 2">P26E</strain>
    </source>
</reference>
<dbReference type="Proteomes" id="UP000186058">
    <property type="component" value="Unassembled WGS sequence"/>
</dbReference>
<gene>
    <name evidence="1" type="ORF">A3844_05820</name>
</gene>
<sequence length="271" mass="29461">MKAGIRKWNAASEQWNGAGFYRRMIGMLVLLAMFSVYLPHAEAASDWDSALEEIHTMYSDYTGLQVTLKSEGTRTQTLRKQNNTDLAAINLKLKTVDSVLLNRLKAEAEAMKKKHSPLLEEYSSLGKQITAARKAGNLKSATLLEIKRNKLKAAATAARSEVKAKNTLLAEARALTAAKLKPAKDALAPIAGLKKQIAAQNKGASTAQAERAEADKRFKAAIAAGDAITAAAAMKLSYARMGELRTFGQQSYAWEQKITLALRAAETKLPK</sequence>
<dbReference type="EMBL" id="LVWI01000003">
    <property type="protein sequence ID" value="OKP90540.1"/>
    <property type="molecule type" value="Genomic_DNA"/>
</dbReference>
<evidence type="ECO:0000313" key="1">
    <source>
        <dbReference type="EMBL" id="OKP90540.1"/>
    </source>
</evidence>
<organism evidence="1 2">
    <name type="scientific">Paenibacillus helianthi</name>
    <dbReference type="NCBI Taxonomy" id="1349432"/>
    <lineage>
        <taxon>Bacteria</taxon>
        <taxon>Bacillati</taxon>
        <taxon>Bacillota</taxon>
        <taxon>Bacilli</taxon>
        <taxon>Bacillales</taxon>
        <taxon>Paenibacillaceae</taxon>
        <taxon>Paenibacillus</taxon>
    </lineage>
</organism>
<accession>A0ABX3ET72</accession>
<name>A0ABX3ET72_9BACL</name>
<protein>
    <recommendedName>
        <fullName evidence="3">Colicin import membrane protein</fullName>
    </recommendedName>
</protein>